<accession>E3NFC3</accession>
<protein>
    <submittedName>
        <fullName evidence="2">Uncharacterized protein</fullName>
    </submittedName>
</protein>
<keyword evidence="1" id="KW-0472">Membrane</keyword>
<evidence type="ECO:0000256" key="1">
    <source>
        <dbReference type="SAM" id="Phobius"/>
    </source>
</evidence>
<organism evidence="3">
    <name type="scientific">Caenorhabditis remanei</name>
    <name type="common">Caenorhabditis vulgaris</name>
    <dbReference type="NCBI Taxonomy" id="31234"/>
    <lineage>
        <taxon>Eukaryota</taxon>
        <taxon>Metazoa</taxon>
        <taxon>Ecdysozoa</taxon>
        <taxon>Nematoda</taxon>
        <taxon>Chromadorea</taxon>
        <taxon>Rhabditida</taxon>
        <taxon>Rhabditina</taxon>
        <taxon>Rhabditomorpha</taxon>
        <taxon>Rhabditoidea</taxon>
        <taxon>Rhabditidae</taxon>
        <taxon>Peloderinae</taxon>
        <taxon>Caenorhabditis</taxon>
    </lineage>
</organism>
<feature type="transmembrane region" description="Helical" evidence="1">
    <location>
        <begin position="74"/>
        <end position="97"/>
    </location>
</feature>
<keyword evidence="3" id="KW-1185">Reference proteome</keyword>
<evidence type="ECO:0000313" key="3">
    <source>
        <dbReference type="Proteomes" id="UP000008281"/>
    </source>
</evidence>
<feature type="transmembrane region" description="Helical" evidence="1">
    <location>
        <begin position="44"/>
        <end position="68"/>
    </location>
</feature>
<reference evidence="2" key="1">
    <citation type="submission" date="2007-07" db="EMBL/GenBank/DDBJ databases">
        <title>PCAP assembly of the Caenorhabditis remanei genome.</title>
        <authorList>
            <consortium name="The Caenorhabditis remanei Sequencing Consortium"/>
            <person name="Wilson R.K."/>
        </authorList>
    </citation>
    <scope>NUCLEOTIDE SEQUENCE [LARGE SCALE GENOMIC DNA]</scope>
    <source>
        <strain evidence="2">PB4641</strain>
    </source>
</reference>
<evidence type="ECO:0000313" key="2">
    <source>
        <dbReference type="EMBL" id="EFO96008.1"/>
    </source>
</evidence>
<dbReference type="InParanoid" id="E3NFC3"/>
<dbReference type="HOGENOM" id="CLU_1929533_0_0_1"/>
<keyword evidence="1" id="KW-1133">Transmembrane helix</keyword>
<dbReference type="Proteomes" id="UP000008281">
    <property type="component" value="Unassembled WGS sequence"/>
</dbReference>
<proteinExistence type="predicted"/>
<sequence length="131" mass="15027">MMILTTFLELDHFYFHFAIATCLFIIIIFLILKIVDCSNRIHGLAFITALILHLGLFGLSAILMFNAFWNSKTLLFIIYTISSIATFGMCKLIKYVMNKLKNDEQKRLENKCYVPVGTLDDIEKLTINVAP</sequence>
<dbReference type="AlphaFoldDB" id="E3NFC3"/>
<feature type="transmembrane region" description="Helical" evidence="1">
    <location>
        <begin position="12"/>
        <end position="32"/>
    </location>
</feature>
<dbReference type="EMBL" id="DS268634">
    <property type="protein sequence ID" value="EFO96008.1"/>
    <property type="molecule type" value="Genomic_DNA"/>
</dbReference>
<name>E3NFC3_CAERE</name>
<keyword evidence="1" id="KW-0812">Transmembrane</keyword>
<gene>
    <name evidence="2" type="ORF">CRE_15739</name>
</gene>